<proteinExistence type="predicted"/>
<dbReference type="SUPFAM" id="SSF52540">
    <property type="entry name" value="P-loop containing nucleoside triphosphate hydrolases"/>
    <property type="match status" value="1"/>
</dbReference>
<sequence length="209" mass="22611">MAPSNPAYEVLLERARALTTGERRVLGLVGPPGAGKSTLAARLVADLGPELAVLVPMDGFHLANRVLEALGRRDRKGAPDTFDAGGYVALLRRLRSREEAVVHAPEFRRDLEEPVGSALPVPREVPLVLTEGNYLLLREGEWAGLEGLLDETWYVGPDERTRLERLVARHVAFGKDPEAARAWALGSDEANAAVVAAGRHRAHLVVDPG</sequence>
<evidence type="ECO:0000313" key="1">
    <source>
        <dbReference type="EMBL" id="MEW9266949.1"/>
    </source>
</evidence>
<accession>A0ABV3PBD3</accession>
<comment type="caution">
    <text evidence="1">The sequence shown here is derived from an EMBL/GenBank/DDBJ whole genome shotgun (WGS) entry which is preliminary data.</text>
</comment>
<dbReference type="Proteomes" id="UP001555826">
    <property type="component" value="Unassembled WGS sequence"/>
</dbReference>
<gene>
    <name evidence="1" type="ORF">AB1207_19540</name>
</gene>
<dbReference type="GO" id="GO:0016301">
    <property type="term" value="F:kinase activity"/>
    <property type="evidence" value="ECO:0007669"/>
    <property type="project" value="UniProtKB-KW"/>
</dbReference>
<reference evidence="1 2" key="1">
    <citation type="submission" date="2024-07" db="EMBL/GenBank/DDBJ databases">
        <authorList>
            <person name="Thanompreechachai J."/>
            <person name="Duangmal K."/>
        </authorList>
    </citation>
    <scope>NUCLEOTIDE SEQUENCE [LARGE SCALE GENOMIC DNA]</scope>
    <source>
        <strain evidence="1 2">KCTC 19886</strain>
    </source>
</reference>
<keyword evidence="1" id="KW-0418">Kinase</keyword>
<dbReference type="PANTHER" id="PTHR10285">
    <property type="entry name" value="URIDINE KINASE"/>
    <property type="match status" value="1"/>
</dbReference>
<keyword evidence="1" id="KW-0808">Transferase</keyword>
<dbReference type="RefSeq" id="WP_367640084.1">
    <property type="nucleotide sequence ID" value="NZ_JBFNQN010000014.1"/>
</dbReference>
<evidence type="ECO:0000313" key="2">
    <source>
        <dbReference type="Proteomes" id="UP001555826"/>
    </source>
</evidence>
<organism evidence="1 2">
    <name type="scientific">Kineococcus endophyticus</name>
    <dbReference type="NCBI Taxonomy" id="1181883"/>
    <lineage>
        <taxon>Bacteria</taxon>
        <taxon>Bacillati</taxon>
        <taxon>Actinomycetota</taxon>
        <taxon>Actinomycetes</taxon>
        <taxon>Kineosporiales</taxon>
        <taxon>Kineosporiaceae</taxon>
        <taxon>Kineococcus</taxon>
    </lineage>
</organism>
<dbReference type="InterPro" id="IPR027417">
    <property type="entry name" value="P-loop_NTPase"/>
</dbReference>
<protein>
    <submittedName>
        <fullName evidence="1">Nucleoside/nucleotide kinase family protein</fullName>
    </submittedName>
</protein>
<dbReference type="EMBL" id="JBFNQN010000014">
    <property type="protein sequence ID" value="MEW9266949.1"/>
    <property type="molecule type" value="Genomic_DNA"/>
</dbReference>
<name>A0ABV3PBD3_9ACTN</name>
<dbReference type="Gene3D" id="3.40.50.300">
    <property type="entry name" value="P-loop containing nucleotide triphosphate hydrolases"/>
    <property type="match status" value="2"/>
</dbReference>
<dbReference type="NCBIfam" id="NF006743">
    <property type="entry name" value="PRK09270.1-2"/>
    <property type="match status" value="1"/>
</dbReference>
<keyword evidence="2" id="KW-1185">Reference proteome</keyword>